<feature type="signal peptide" evidence="10">
    <location>
        <begin position="1"/>
        <end position="16"/>
    </location>
</feature>
<dbReference type="SMART" id="SM00409">
    <property type="entry name" value="IG"/>
    <property type="match status" value="2"/>
</dbReference>
<keyword evidence="9" id="KW-1133">Transmembrane helix</keyword>
<dbReference type="InterPro" id="IPR013783">
    <property type="entry name" value="Ig-like_fold"/>
</dbReference>
<name>A0AAV1HNQ7_XYRNO</name>
<evidence type="ECO:0000256" key="5">
    <source>
        <dbReference type="ARBA" id="ARBA00023136"/>
    </source>
</evidence>
<keyword evidence="6" id="KW-1015">Disulfide bond</keyword>
<evidence type="ECO:0000256" key="2">
    <source>
        <dbReference type="ARBA" id="ARBA00022475"/>
    </source>
</evidence>
<feature type="transmembrane region" description="Helical" evidence="9">
    <location>
        <begin position="243"/>
        <end position="267"/>
    </location>
</feature>
<dbReference type="GO" id="GO:0002376">
    <property type="term" value="P:immune system process"/>
    <property type="evidence" value="ECO:0007669"/>
    <property type="project" value="UniProtKB-KW"/>
</dbReference>
<evidence type="ECO:0000256" key="6">
    <source>
        <dbReference type="ARBA" id="ARBA00023157"/>
    </source>
</evidence>
<dbReference type="SUPFAM" id="SSF48726">
    <property type="entry name" value="Immunoglobulin"/>
    <property type="match status" value="2"/>
</dbReference>
<dbReference type="InterPro" id="IPR003599">
    <property type="entry name" value="Ig_sub"/>
</dbReference>
<evidence type="ECO:0000256" key="9">
    <source>
        <dbReference type="SAM" id="Phobius"/>
    </source>
</evidence>
<dbReference type="PANTHER" id="PTHR19433:SF133">
    <property type="entry name" value="IMMUNE-TYPE RECEPTOR 5 PRECURSOR-RELATED"/>
    <property type="match status" value="1"/>
</dbReference>
<evidence type="ECO:0000259" key="11">
    <source>
        <dbReference type="PROSITE" id="PS50835"/>
    </source>
</evidence>
<keyword evidence="5 9" id="KW-0472">Membrane</keyword>
<organism evidence="12 13">
    <name type="scientific">Xyrichtys novacula</name>
    <name type="common">Pearly razorfish</name>
    <name type="synonym">Hemipteronotus novacula</name>
    <dbReference type="NCBI Taxonomy" id="13765"/>
    <lineage>
        <taxon>Eukaryota</taxon>
        <taxon>Metazoa</taxon>
        <taxon>Chordata</taxon>
        <taxon>Craniata</taxon>
        <taxon>Vertebrata</taxon>
        <taxon>Euteleostomi</taxon>
        <taxon>Actinopterygii</taxon>
        <taxon>Neopterygii</taxon>
        <taxon>Teleostei</taxon>
        <taxon>Neoteleostei</taxon>
        <taxon>Acanthomorphata</taxon>
        <taxon>Eupercaria</taxon>
        <taxon>Labriformes</taxon>
        <taxon>Labridae</taxon>
        <taxon>Xyrichtys</taxon>
    </lineage>
</organism>
<gene>
    <name evidence="12" type="ORF">XNOV1_A036695</name>
</gene>
<dbReference type="Pfam" id="PF07686">
    <property type="entry name" value="V-set"/>
    <property type="match status" value="2"/>
</dbReference>
<feature type="region of interest" description="Disordered" evidence="8">
    <location>
        <begin position="311"/>
        <end position="332"/>
    </location>
</feature>
<comment type="subcellular location">
    <subcellularLocation>
        <location evidence="1">Cell membrane</location>
    </subcellularLocation>
</comment>
<accession>A0AAV1HNQ7</accession>
<evidence type="ECO:0000313" key="12">
    <source>
        <dbReference type="EMBL" id="CAJ1086671.1"/>
    </source>
</evidence>
<dbReference type="InterPro" id="IPR052051">
    <property type="entry name" value="TCR_complex_component"/>
</dbReference>
<keyword evidence="13" id="KW-1185">Reference proteome</keyword>
<dbReference type="PANTHER" id="PTHR19433">
    <property type="entry name" value="T-CELL RECEPTOR ALPHA CHAIN V REGION-RELATED"/>
    <property type="match status" value="1"/>
</dbReference>
<evidence type="ECO:0000256" key="1">
    <source>
        <dbReference type="ARBA" id="ARBA00004236"/>
    </source>
</evidence>
<dbReference type="Proteomes" id="UP001178508">
    <property type="component" value="Chromosome 23"/>
</dbReference>
<reference evidence="12" key="1">
    <citation type="submission" date="2023-08" db="EMBL/GenBank/DDBJ databases">
        <authorList>
            <person name="Alioto T."/>
            <person name="Alioto T."/>
            <person name="Gomez Garrido J."/>
        </authorList>
    </citation>
    <scope>NUCLEOTIDE SEQUENCE</scope>
</reference>
<dbReference type="GO" id="GO:0009617">
    <property type="term" value="P:response to bacterium"/>
    <property type="evidence" value="ECO:0007669"/>
    <property type="project" value="TreeGrafter"/>
</dbReference>
<evidence type="ECO:0000256" key="8">
    <source>
        <dbReference type="SAM" id="MobiDB-lite"/>
    </source>
</evidence>
<evidence type="ECO:0000256" key="3">
    <source>
        <dbReference type="ARBA" id="ARBA00022729"/>
    </source>
</evidence>
<dbReference type="SMART" id="SM00406">
    <property type="entry name" value="IGv"/>
    <property type="match status" value="2"/>
</dbReference>
<dbReference type="InterPro" id="IPR036179">
    <property type="entry name" value="Ig-like_dom_sf"/>
</dbReference>
<dbReference type="InterPro" id="IPR007110">
    <property type="entry name" value="Ig-like_dom"/>
</dbReference>
<dbReference type="InterPro" id="IPR013106">
    <property type="entry name" value="Ig_V-set"/>
</dbReference>
<sequence>MLGFYFFIFLLRTAEGILLYADPGQNVTLRCFPAEEAQHLCWYKQVAGEQPQMISYYYKHSVNPHSFNEQFKDNRRFSVQTGKDFYHLNILNVQDSDSAMYYCGHILISATKYDEGIYLVLRGSSHRSYILQPASDSVKQEGSVTLTCAVHNGTCDGEQSVYWFKKDSGSSHTGIMYIPAQSSRQCGLDRGSEPPERRCVYSLSKRNVSRSDAGTYYCAVAHCGDILFGGGTRLDVKRKHDEILVYCMVAVLFVSITLNLILIIILCKTNRKKLLLSEGLQLQCIQEFTPDSQNTDVDALQYVALDFKKGQSKRRQRGPEEETIYSGLRDTN</sequence>
<evidence type="ECO:0000256" key="7">
    <source>
        <dbReference type="ARBA" id="ARBA00023180"/>
    </source>
</evidence>
<dbReference type="AlphaFoldDB" id="A0AAV1HNQ7"/>
<dbReference type="GO" id="GO:0005886">
    <property type="term" value="C:plasma membrane"/>
    <property type="evidence" value="ECO:0007669"/>
    <property type="project" value="UniProtKB-SubCell"/>
</dbReference>
<dbReference type="Gene3D" id="2.60.40.10">
    <property type="entry name" value="Immunoglobulins"/>
    <property type="match status" value="2"/>
</dbReference>
<evidence type="ECO:0000256" key="10">
    <source>
        <dbReference type="SAM" id="SignalP"/>
    </source>
</evidence>
<keyword evidence="2" id="KW-1003">Cell membrane</keyword>
<keyword evidence="9" id="KW-0812">Transmembrane</keyword>
<dbReference type="EMBL" id="OY660886">
    <property type="protein sequence ID" value="CAJ1086671.1"/>
    <property type="molecule type" value="Genomic_DNA"/>
</dbReference>
<keyword evidence="4" id="KW-0391">Immunity</keyword>
<dbReference type="PROSITE" id="PS50835">
    <property type="entry name" value="IG_LIKE"/>
    <property type="match status" value="2"/>
</dbReference>
<feature type="chain" id="PRO_5043584022" evidence="10">
    <location>
        <begin position="17"/>
        <end position="332"/>
    </location>
</feature>
<proteinExistence type="predicted"/>
<protein>
    <submittedName>
        <fullName evidence="12">Uncharacterized protein LOC117807118</fullName>
    </submittedName>
</protein>
<evidence type="ECO:0000313" key="13">
    <source>
        <dbReference type="Proteomes" id="UP001178508"/>
    </source>
</evidence>
<keyword evidence="7" id="KW-0325">Glycoprotein</keyword>
<keyword evidence="3 10" id="KW-0732">Signal</keyword>
<feature type="domain" description="Ig-like" evidence="11">
    <location>
        <begin position="24"/>
        <end position="103"/>
    </location>
</feature>
<feature type="domain" description="Ig-like" evidence="11">
    <location>
        <begin position="127"/>
        <end position="222"/>
    </location>
</feature>
<evidence type="ECO:0000256" key="4">
    <source>
        <dbReference type="ARBA" id="ARBA00022859"/>
    </source>
</evidence>